<proteinExistence type="predicted"/>
<accession>A0A2J8AK34</accession>
<dbReference type="Gene3D" id="2.70.160.11">
    <property type="entry name" value="Hnrnp arginine n-methyltransferase1"/>
    <property type="match status" value="1"/>
</dbReference>
<dbReference type="GO" id="GO:0032259">
    <property type="term" value="P:methylation"/>
    <property type="evidence" value="ECO:0007669"/>
    <property type="project" value="UniProtKB-KW"/>
</dbReference>
<dbReference type="AlphaFoldDB" id="A0A2J8AK34"/>
<dbReference type="Proteomes" id="UP000236333">
    <property type="component" value="Unassembled WGS sequence"/>
</dbReference>
<dbReference type="InterPro" id="IPR029063">
    <property type="entry name" value="SAM-dependent_MTases_sf"/>
</dbReference>
<protein>
    <recommendedName>
        <fullName evidence="4">Protein arginine N-methyltransferase domain-containing protein</fullName>
    </recommendedName>
</protein>
<dbReference type="GO" id="GO:0042054">
    <property type="term" value="F:histone methyltransferase activity"/>
    <property type="evidence" value="ECO:0007669"/>
    <property type="project" value="TreeGrafter"/>
</dbReference>
<dbReference type="GO" id="GO:0005634">
    <property type="term" value="C:nucleus"/>
    <property type="evidence" value="ECO:0007669"/>
    <property type="project" value="TreeGrafter"/>
</dbReference>
<dbReference type="OrthoDB" id="7848332at2759"/>
<keyword evidence="2" id="KW-0808">Transferase</keyword>
<dbReference type="InterPro" id="IPR055135">
    <property type="entry name" value="PRMT_dom"/>
</dbReference>
<feature type="domain" description="Protein arginine N-methyltransferase" evidence="4">
    <location>
        <begin position="83"/>
        <end position="170"/>
    </location>
</feature>
<evidence type="ECO:0000313" key="5">
    <source>
        <dbReference type="EMBL" id="PNH12877.1"/>
    </source>
</evidence>
<evidence type="ECO:0000256" key="3">
    <source>
        <dbReference type="ARBA" id="ARBA00022691"/>
    </source>
</evidence>
<dbReference type="PANTHER" id="PTHR11006:SF68">
    <property type="entry name" value="PROTEIN ARGININE N-METHYLTRANSFERASE PRMT10"/>
    <property type="match status" value="1"/>
</dbReference>
<dbReference type="SUPFAM" id="SSF53335">
    <property type="entry name" value="S-adenosyl-L-methionine-dependent methyltransferases"/>
    <property type="match status" value="1"/>
</dbReference>
<evidence type="ECO:0000259" key="4">
    <source>
        <dbReference type="Pfam" id="PF22528"/>
    </source>
</evidence>
<dbReference type="EMBL" id="PGGS01000002">
    <property type="protein sequence ID" value="PNH12877.1"/>
    <property type="molecule type" value="Genomic_DNA"/>
</dbReference>
<dbReference type="GO" id="GO:0016274">
    <property type="term" value="F:protein-arginine N-methyltransferase activity"/>
    <property type="evidence" value="ECO:0007669"/>
    <property type="project" value="InterPro"/>
</dbReference>
<keyword evidence="1" id="KW-0489">Methyltransferase</keyword>
<sequence>MASPKPPAKVSDLDGEAPESTDFANYFCTYAYIYHQKDMLEDHKRTGAYYQSVLSNKRQFQGKGSMEGWAEFVQEMQHYYQAPIKGEMVLHMTDGGPVDALCGFFDVWFKGSEENPADNEIRLSTGPDPTGATHWGQQSFPLQPPIDCAPGDRLHISLEVSRRTDNQRLLLVKAGITVEGNSIYAEQSKTPRQFRWNIE</sequence>
<organism evidence="5 6">
    <name type="scientific">Tetrabaena socialis</name>
    <dbReference type="NCBI Taxonomy" id="47790"/>
    <lineage>
        <taxon>Eukaryota</taxon>
        <taxon>Viridiplantae</taxon>
        <taxon>Chlorophyta</taxon>
        <taxon>core chlorophytes</taxon>
        <taxon>Chlorophyceae</taxon>
        <taxon>CS clade</taxon>
        <taxon>Chlamydomonadales</taxon>
        <taxon>Tetrabaenaceae</taxon>
        <taxon>Tetrabaena</taxon>
    </lineage>
</organism>
<dbReference type="InterPro" id="IPR025799">
    <property type="entry name" value="Arg_MeTrfase"/>
</dbReference>
<keyword evidence="3" id="KW-0949">S-adenosyl-L-methionine</keyword>
<evidence type="ECO:0000256" key="2">
    <source>
        <dbReference type="ARBA" id="ARBA00022679"/>
    </source>
</evidence>
<dbReference type="PANTHER" id="PTHR11006">
    <property type="entry name" value="PROTEIN ARGININE N-METHYLTRANSFERASE"/>
    <property type="match status" value="1"/>
</dbReference>
<comment type="caution">
    <text evidence="5">The sequence shown here is derived from an EMBL/GenBank/DDBJ whole genome shotgun (WGS) entry which is preliminary data.</text>
</comment>
<reference evidence="5 6" key="1">
    <citation type="journal article" date="2017" name="Mol. Biol. Evol.">
        <title>The 4-celled Tetrabaena socialis nuclear genome reveals the essential components for genetic control of cell number at the origin of multicellularity in the volvocine lineage.</title>
        <authorList>
            <person name="Featherston J."/>
            <person name="Arakaki Y."/>
            <person name="Hanschen E.R."/>
            <person name="Ferris P.J."/>
            <person name="Michod R.E."/>
            <person name="Olson B.J.S.C."/>
            <person name="Nozaki H."/>
            <person name="Durand P.M."/>
        </authorList>
    </citation>
    <scope>NUCLEOTIDE SEQUENCE [LARGE SCALE GENOMIC DNA]</scope>
    <source>
        <strain evidence="5 6">NIES-571</strain>
    </source>
</reference>
<keyword evidence="6" id="KW-1185">Reference proteome</keyword>
<name>A0A2J8AK34_9CHLO</name>
<evidence type="ECO:0000313" key="6">
    <source>
        <dbReference type="Proteomes" id="UP000236333"/>
    </source>
</evidence>
<evidence type="ECO:0000256" key="1">
    <source>
        <dbReference type="ARBA" id="ARBA00022603"/>
    </source>
</evidence>
<dbReference type="Pfam" id="PF22528">
    <property type="entry name" value="PRMT_C"/>
    <property type="match status" value="1"/>
</dbReference>
<gene>
    <name evidence="5" type="ORF">TSOC_000106</name>
</gene>
<dbReference type="Gene3D" id="3.40.50.150">
    <property type="entry name" value="Vaccinia Virus protein VP39"/>
    <property type="match status" value="1"/>
</dbReference>